<sequence>MRGTVNWLALRKSFEQARLKVRLSTRSCVARPPYEQHGAYLDARHWTFSVYLTLLTPPAMGDKYKPILPAPAASRATPSPGSSMSITLPQKRTAVRVACNGCRAKRTAVSHIFLKRM</sequence>
<organism evidence="1 2">
    <name type="scientific">Coniochaeta pulveracea</name>
    <dbReference type="NCBI Taxonomy" id="177199"/>
    <lineage>
        <taxon>Eukaryota</taxon>
        <taxon>Fungi</taxon>
        <taxon>Dikarya</taxon>
        <taxon>Ascomycota</taxon>
        <taxon>Pezizomycotina</taxon>
        <taxon>Sordariomycetes</taxon>
        <taxon>Sordariomycetidae</taxon>
        <taxon>Coniochaetales</taxon>
        <taxon>Coniochaetaceae</taxon>
        <taxon>Coniochaeta</taxon>
    </lineage>
</organism>
<reference evidence="1 2" key="1">
    <citation type="submission" date="2018-08" db="EMBL/GenBank/DDBJ databases">
        <title>Draft genome of the lignicolous fungus Coniochaeta pulveracea.</title>
        <authorList>
            <person name="Borstlap C.J."/>
            <person name="De Witt R.N."/>
            <person name="Botha A."/>
            <person name="Volschenk H."/>
        </authorList>
    </citation>
    <scope>NUCLEOTIDE SEQUENCE [LARGE SCALE GENOMIC DNA]</scope>
    <source>
        <strain evidence="1 2">CAB683</strain>
    </source>
</reference>
<keyword evidence="2" id="KW-1185">Reference proteome</keyword>
<evidence type="ECO:0000313" key="2">
    <source>
        <dbReference type="Proteomes" id="UP000275385"/>
    </source>
</evidence>
<dbReference type="Proteomes" id="UP000275385">
    <property type="component" value="Unassembled WGS sequence"/>
</dbReference>
<gene>
    <name evidence="1" type="ORF">DL546_007455</name>
</gene>
<proteinExistence type="predicted"/>
<protein>
    <submittedName>
        <fullName evidence="1">Uncharacterized protein</fullName>
    </submittedName>
</protein>
<name>A0A420YGJ3_9PEZI</name>
<evidence type="ECO:0000313" key="1">
    <source>
        <dbReference type="EMBL" id="RKU46984.1"/>
    </source>
</evidence>
<dbReference type="AlphaFoldDB" id="A0A420YGJ3"/>
<accession>A0A420YGJ3</accession>
<comment type="caution">
    <text evidence="1">The sequence shown here is derived from an EMBL/GenBank/DDBJ whole genome shotgun (WGS) entry which is preliminary data.</text>
</comment>
<dbReference type="EMBL" id="QVQW01000011">
    <property type="protein sequence ID" value="RKU46984.1"/>
    <property type="molecule type" value="Genomic_DNA"/>
</dbReference>